<feature type="compositionally biased region" description="Low complexity" evidence="2">
    <location>
        <begin position="502"/>
        <end position="513"/>
    </location>
</feature>
<feature type="compositionally biased region" description="Low complexity" evidence="2">
    <location>
        <begin position="524"/>
        <end position="538"/>
    </location>
</feature>
<dbReference type="Pfam" id="PF13519">
    <property type="entry name" value="VWA_2"/>
    <property type="match status" value="1"/>
</dbReference>
<evidence type="ECO:0000256" key="3">
    <source>
        <dbReference type="SAM" id="Phobius"/>
    </source>
</evidence>
<feature type="compositionally biased region" description="Basic and acidic residues" evidence="2">
    <location>
        <begin position="610"/>
        <end position="625"/>
    </location>
</feature>
<dbReference type="SMART" id="SM00327">
    <property type="entry name" value="VWA"/>
    <property type="match status" value="1"/>
</dbReference>
<comment type="caution">
    <text evidence="5">The sequence shown here is derived from an EMBL/GenBank/DDBJ whole genome shotgun (WGS) entry which is preliminary data.</text>
</comment>
<keyword evidence="6" id="KW-1185">Reference proteome</keyword>
<evidence type="ECO:0000256" key="1">
    <source>
        <dbReference type="PROSITE-ProRule" id="PRU00339"/>
    </source>
</evidence>
<dbReference type="RefSeq" id="WP_150093999.1">
    <property type="nucleotide sequence ID" value="NZ_JBFUOH010000035.1"/>
</dbReference>
<evidence type="ECO:0000313" key="5">
    <source>
        <dbReference type="EMBL" id="KAA6184030.1"/>
    </source>
</evidence>
<dbReference type="EMBL" id="VWXX01000025">
    <property type="protein sequence ID" value="KAA6184030.1"/>
    <property type="molecule type" value="Genomic_DNA"/>
</dbReference>
<organism evidence="5 6">
    <name type="scientific">Thiohalocapsa marina</name>
    <dbReference type="NCBI Taxonomy" id="424902"/>
    <lineage>
        <taxon>Bacteria</taxon>
        <taxon>Pseudomonadati</taxon>
        <taxon>Pseudomonadota</taxon>
        <taxon>Gammaproteobacteria</taxon>
        <taxon>Chromatiales</taxon>
        <taxon>Chromatiaceae</taxon>
        <taxon>Thiohalocapsa</taxon>
    </lineage>
</organism>
<protein>
    <submittedName>
        <fullName evidence="5">VWA domain-containing protein</fullName>
    </submittedName>
</protein>
<dbReference type="SUPFAM" id="SSF53300">
    <property type="entry name" value="vWA-like"/>
    <property type="match status" value="1"/>
</dbReference>
<keyword evidence="3" id="KW-1133">Transmembrane helix</keyword>
<feature type="compositionally biased region" description="Low complexity" evidence="2">
    <location>
        <begin position="477"/>
        <end position="494"/>
    </location>
</feature>
<evidence type="ECO:0000256" key="2">
    <source>
        <dbReference type="SAM" id="MobiDB-lite"/>
    </source>
</evidence>
<dbReference type="InterPro" id="IPR011990">
    <property type="entry name" value="TPR-like_helical_dom_sf"/>
</dbReference>
<feature type="repeat" description="TPR" evidence="1">
    <location>
        <begin position="402"/>
        <end position="435"/>
    </location>
</feature>
<dbReference type="AlphaFoldDB" id="A0A5M8FJ78"/>
<dbReference type="PROSITE" id="PS50234">
    <property type="entry name" value="VWFA"/>
    <property type="match status" value="1"/>
</dbReference>
<dbReference type="OrthoDB" id="9807628at2"/>
<evidence type="ECO:0000259" key="4">
    <source>
        <dbReference type="PROSITE" id="PS50234"/>
    </source>
</evidence>
<reference evidence="5 6" key="1">
    <citation type="submission" date="2019-09" db="EMBL/GenBank/DDBJ databases">
        <title>Whole-genome sequence of the purple sulfur bacterium Thiohalocapsa marina DSM 19078.</title>
        <authorList>
            <person name="Kyndt J.A."/>
            <person name="Meyer T.E."/>
        </authorList>
    </citation>
    <scope>NUCLEOTIDE SEQUENCE [LARGE SCALE GENOMIC DNA]</scope>
    <source>
        <strain evidence="5 6">DSM 19078</strain>
    </source>
</reference>
<feature type="compositionally biased region" description="Low complexity" evidence="2">
    <location>
        <begin position="451"/>
        <end position="464"/>
    </location>
</feature>
<evidence type="ECO:0000313" key="6">
    <source>
        <dbReference type="Proteomes" id="UP000322981"/>
    </source>
</evidence>
<dbReference type="InterPro" id="IPR050768">
    <property type="entry name" value="UPF0353/GerABKA_families"/>
</dbReference>
<accession>A0A5M8FJ78</accession>
<dbReference type="InterPro" id="IPR019734">
    <property type="entry name" value="TPR_rpt"/>
</dbReference>
<proteinExistence type="predicted"/>
<sequence length="655" mass="68181">MNDLHFLSPLWFLALLPLGLLLWLAARAGSGVDAWRRVVDPRLLAALSVSGGDAGGRWWPLALLASGWIVAVVALANPTFERAQIPAFRSEAARVIALDLSRSMLAADLTPTRLDRARYKVADIVRRSADGQVGLLAFAGESFAVAPLTDDGDTLLAMLDALAPAVMPVQGSRPDLAILQALDLLQQAGARGGEVVLLTDDAGDERARAAARTLQAAGHRLAVIGVGTAEGAPVPGVAGADGPVMARLDPQALGELAAAGGGDYAPLAVDATDLDRVLRQPGRALSDLAATDPMRTEAWKELGPWIVLAALPLAALAFRRGWLLTVALVCVGLGPPGARPALALGWDDLWQRRDQQADGALAAGDYERARALAPDPARAGVASYRLGDYEAAIEAFGAGDDATQHYNRGNALARAGRLEDAIAAYDTALSRDPDMADAAYNKARIEELLRQQQQQQQQQNGQQGDPADDEQDGPADGQPQAGQPEQSSGGQEQPAAGSETESSSADAAGQGQSPGEEPTDDQPADAGADQAQAEQAAEAYREEAAEAAQPDPSLGTGAPAGAQGDEPTGEAANGQPGEAVEDQARESADPSMAEPSPADAPPAALSPEQEEARQAAEQWLRRIPDDPAGLLRRKFLYQYRARVGDGAGATSGDPW</sequence>
<keyword evidence="3" id="KW-0812">Transmembrane</keyword>
<dbReference type="PANTHER" id="PTHR22550">
    <property type="entry name" value="SPORE GERMINATION PROTEIN"/>
    <property type="match status" value="1"/>
</dbReference>
<gene>
    <name evidence="5" type="ORF">F2Q65_13835</name>
</gene>
<dbReference type="PROSITE" id="PS50005">
    <property type="entry name" value="TPR"/>
    <property type="match status" value="1"/>
</dbReference>
<name>A0A5M8FJ78_9GAMM</name>
<dbReference type="SUPFAM" id="SSF48452">
    <property type="entry name" value="TPR-like"/>
    <property type="match status" value="1"/>
</dbReference>
<dbReference type="PANTHER" id="PTHR22550:SF14">
    <property type="entry name" value="VWFA DOMAIN-CONTAINING PROTEIN"/>
    <property type="match status" value="1"/>
</dbReference>
<keyword evidence="1" id="KW-0802">TPR repeat</keyword>
<dbReference type="InterPro" id="IPR002035">
    <property type="entry name" value="VWF_A"/>
</dbReference>
<dbReference type="InterPro" id="IPR036465">
    <property type="entry name" value="vWFA_dom_sf"/>
</dbReference>
<feature type="compositionally biased region" description="Low complexity" evidence="2">
    <location>
        <begin position="589"/>
        <end position="607"/>
    </location>
</feature>
<dbReference type="Gene3D" id="1.25.40.10">
    <property type="entry name" value="Tetratricopeptide repeat domain"/>
    <property type="match status" value="1"/>
</dbReference>
<dbReference type="Pfam" id="PF00515">
    <property type="entry name" value="TPR_1"/>
    <property type="match status" value="1"/>
</dbReference>
<dbReference type="Gene3D" id="3.40.50.410">
    <property type="entry name" value="von Willebrand factor, type A domain"/>
    <property type="match status" value="1"/>
</dbReference>
<keyword evidence="3" id="KW-0472">Membrane</keyword>
<feature type="domain" description="VWFA" evidence="4">
    <location>
        <begin position="93"/>
        <end position="288"/>
    </location>
</feature>
<dbReference type="SMART" id="SM00028">
    <property type="entry name" value="TPR"/>
    <property type="match status" value="1"/>
</dbReference>
<feature type="region of interest" description="Disordered" evidence="2">
    <location>
        <begin position="449"/>
        <end position="627"/>
    </location>
</feature>
<feature type="transmembrane region" description="Helical" evidence="3">
    <location>
        <begin position="58"/>
        <end position="80"/>
    </location>
</feature>
<dbReference type="Proteomes" id="UP000322981">
    <property type="component" value="Unassembled WGS sequence"/>
</dbReference>